<dbReference type="Proteomes" id="UP000288351">
    <property type="component" value="Unassembled WGS sequence"/>
</dbReference>
<comment type="caution">
    <text evidence="2">The sequence shown here is derived from an EMBL/GenBank/DDBJ whole genome shotgun (WGS) entry which is preliminary data.</text>
</comment>
<evidence type="ECO:0000313" key="3">
    <source>
        <dbReference type="Proteomes" id="UP000288351"/>
    </source>
</evidence>
<proteinExistence type="predicted"/>
<feature type="region of interest" description="Disordered" evidence="1">
    <location>
        <begin position="1"/>
        <end position="22"/>
    </location>
</feature>
<dbReference type="AlphaFoldDB" id="A0A401R9C6"/>
<sequence>MRRSPPYTGASTPVATGDHTATASVVRNAVTCPDGENP</sequence>
<evidence type="ECO:0000256" key="1">
    <source>
        <dbReference type="SAM" id="MobiDB-lite"/>
    </source>
</evidence>
<name>A0A401R9C6_STRNR</name>
<organism evidence="2 3">
    <name type="scientific">Streptomyces noursei</name>
    <name type="common">Streptomyces albulus</name>
    <dbReference type="NCBI Taxonomy" id="1971"/>
    <lineage>
        <taxon>Bacteria</taxon>
        <taxon>Bacillati</taxon>
        <taxon>Actinomycetota</taxon>
        <taxon>Actinomycetes</taxon>
        <taxon>Kitasatosporales</taxon>
        <taxon>Streptomycetaceae</taxon>
        <taxon>Streptomyces</taxon>
    </lineage>
</organism>
<reference evidence="2 3" key="1">
    <citation type="journal article" date="2019" name="Microbiol. Resour. Announc.">
        <title>Draft Genome Sequence of the Most Traditional epsilon-Poly-l-Lysine Producer, Streptomyces albulus NBRC14147.</title>
        <authorList>
            <person name="Yamanaka K."/>
            <person name="Hamano Y."/>
        </authorList>
    </citation>
    <scope>NUCLEOTIDE SEQUENCE [LARGE SCALE GENOMIC DNA]</scope>
    <source>
        <strain evidence="2 3">NBRC 14147</strain>
    </source>
</reference>
<protein>
    <submittedName>
        <fullName evidence="2">Uncharacterized protein</fullName>
    </submittedName>
</protein>
<accession>A0A401R9C6</accession>
<dbReference type="EMBL" id="BHXC01000007">
    <property type="protein sequence ID" value="GCB94193.1"/>
    <property type="molecule type" value="Genomic_DNA"/>
</dbReference>
<evidence type="ECO:0000313" key="2">
    <source>
        <dbReference type="EMBL" id="GCB94193.1"/>
    </source>
</evidence>
<gene>
    <name evidence="2" type="ORF">SALB_06991</name>
</gene>
<feature type="compositionally biased region" description="Polar residues" evidence="1">
    <location>
        <begin position="9"/>
        <end position="22"/>
    </location>
</feature>